<proteinExistence type="predicted"/>
<protein>
    <submittedName>
        <fullName evidence="7">Flagellar protein FliO/FliZ</fullName>
    </submittedName>
</protein>
<dbReference type="EMBL" id="SMGQ01000011">
    <property type="protein sequence ID" value="TCK97904.1"/>
    <property type="molecule type" value="Genomic_DNA"/>
</dbReference>
<evidence type="ECO:0000313" key="7">
    <source>
        <dbReference type="EMBL" id="TCK97904.1"/>
    </source>
</evidence>
<reference evidence="7 8" key="1">
    <citation type="submission" date="2019-03" db="EMBL/GenBank/DDBJ databases">
        <title>Genomic Encyclopedia of Type Strains, Phase IV (KMG-IV): sequencing the most valuable type-strain genomes for metagenomic binning, comparative biology and taxonomic classification.</title>
        <authorList>
            <person name="Goeker M."/>
        </authorList>
    </citation>
    <scope>NUCLEOTIDE SEQUENCE [LARGE SCALE GENOMIC DNA]</scope>
    <source>
        <strain evidence="7 8">DSM 24176</strain>
    </source>
</reference>
<comment type="caution">
    <text evidence="7">The sequence shown here is derived from an EMBL/GenBank/DDBJ whole genome shotgun (WGS) entry which is preliminary data.</text>
</comment>
<accession>A0A4R1N1N1</accession>
<feature type="transmembrane region" description="Helical" evidence="6">
    <location>
        <begin position="12"/>
        <end position="32"/>
    </location>
</feature>
<keyword evidence="5 6" id="KW-0472">Membrane</keyword>
<evidence type="ECO:0000256" key="3">
    <source>
        <dbReference type="ARBA" id="ARBA00022692"/>
    </source>
</evidence>
<dbReference type="GO" id="GO:0044781">
    <property type="term" value="P:bacterial-type flagellum organization"/>
    <property type="evidence" value="ECO:0007669"/>
    <property type="project" value="InterPro"/>
</dbReference>
<evidence type="ECO:0000256" key="1">
    <source>
        <dbReference type="ARBA" id="ARBA00004236"/>
    </source>
</evidence>
<organism evidence="7 8">
    <name type="scientific">Natranaerovirga hydrolytica</name>
    <dbReference type="NCBI Taxonomy" id="680378"/>
    <lineage>
        <taxon>Bacteria</taxon>
        <taxon>Bacillati</taxon>
        <taxon>Bacillota</taxon>
        <taxon>Clostridia</taxon>
        <taxon>Lachnospirales</taxon>
        <taxon>Natranaerovirgaceae</taxon>
        <taxon>Natranaerovirga</taxon>
    </lineage>
</organism>
<dbReference type="Pfam" id="PF04347">
    <property type="entry name" value="FliO"/>
    <property type="match status" value="1"/>
</dbReference>
<keyword evidence="7" id="KW-0966">Cell projection</keyword>
<keyword evidence="7" id="KW-0282">Flagellum</keyword>
<dbReference type="Proteomes" id="UP000294545">
    <property type="component" value="Unassembled WGS sequence"/>
</dbReference>
<dbReference type="AlphaFoldDB" id="A0A4R1N1N1"/>
<evidence type="ECO:0000256" key="5">
    <source>
        <dbReference type="ARBA" id="ARBA00023136"/>
    </source>
</evidence>
<sequence>MLLTGSSSINIYLQLIFLLFVFFGILVAAYFATRWLGNMQLQQSKGKNMQLIEVLRISNNKTVHLIKIGERYFAMSVSKDSVTKIAEFNNDEIIDYNALNTSDQNKPSFKDSLNKVLNQNKKK</sequence>
<keyword evidence="8" id="KW-1185">Reference proteome</keyword>
<dbReference type="RefSeq" id="WP_243116990.1">
    <property type="nucleotide sequence ID" value="NZ_SMGQ01000011.1"/>
</dbReference>
<evidence type="ECO:0000256" key="2">
    <source>
        <dbReference type="ARBA" id="ARBA00022475"/>
    </source>
</evidence>
<evidence type="ECO:0000256" key="4">
    <source>
        <dbReference type="ARBA" id="ARBA00022989"/>
    </source>
</evidence>
<keyword evidence="3 6" id="KW-0812">Transmembrane</keyword>
<name>A0A4R1N1N1_9FIRM</name>
<dbReference type="InterPro" id="IPR022781">
    <property type="entry name" value="Flagellar_biosynth_FliO"/>
</dbReference>
<keyword evidence="4 6" id="KW-1133">Transmembrane helix</keyword>
<dbReference type="GO" id="GO:0016020">
    <property type="term" value="C:membrane"/>
    <property type="evidence" value="ECO:0007669"/>
    <property type="project" value="InterPro"/>
</dbReference>
<evidence type="ECO:0000313" key="8">
    <source>
        <dbReference type="Proteomes" id="UP000294545"/>
    </source>
</evidence>
<gene>
    <name evidence="7" type="ORF">EDC19_0306</name>
</gene>
<keyword evidence="7" id="KW-0969">Cilium</keyword>
<comment type="subcellular location">
    <subcellularLocation>
        <location evidence="1">Cell membrane</location>
    </subcellularLocation>
</comment>
<keyword evidence="2" id="KW-1003">Cell membrane</keyword>
<evidence type="ECO:0000256" key="6">
    <source>
        <dbReference type="SAM" id="Phobius"/>
    </source>
</evidence>